<evidence type="ECO:0000256" key="6">
    <source>
        <dbReference type="ARBA" id="ARBA00023136"/>
    </source>
</evidence>
<dbReference type="EMBL" id="JAVKPH010000034">
    <property type="protein sequence ID" value="MDR5654792.1"/>
    <property type="molecule type" value="Genomic_DNA"/>
</dbReference>
<dbReference type="InterPro" id="IPR004681">
    <property type="entry name" value="TRAP_DctM"/>
</dbReference>
<evidence type="ECO:0000256" key="2">
    <source>
        <dbReference type="ARBA" id="ARBA00022475"/>
    </source>
</evidence>
<reference evidence="10 11" key="1">
    <citation type="submission" date="2023-09" db="EMBL/GenBank/DDBJ databases">
        <title>Xinfangfangia sedmenti sp. nov., isolated the sedment.</title>
        <authorList>
            <person name="Xu L."/>
        </authorList>
    </citation>
    <scope>NUCLEOTIDE SEQUENCE [LARGE SCALE GENOMIC DNA]</scope>
    <source>
        <strain evidence="10 11">LG-4</strain>
    </source>
</reference>
<evidence type="ECO:0000256" key="5">
    <source>
        <dbReference type="ARBA" id="ARBA00022989"/>
    </source>
</evidence>
<evidence type="ECO:0000313" key="11">
    <source>
        <dbReference type="Proteomes" id="UP001247754"/>
    </source>
</evidence>
<comment type="subcellular location">
    <subcellularLocation>
        <location evidence="1 7">Cell inner membrane</location>
        <topology evidence="1 7">Multi-pass membrane protein</topology>
    </subcellularLocation>
</comment>
<name>A0ABU1FD28_9RHOB</name>
<keyword evidence="6 8" id="KW-0472">Membrane</keyword>
<feature type="domain" description="TRAP C4-dicarboxylate transport system permease DctM subunit" evidence="9">
    <location>
        <begin position="59"/>
        <end position="490"/>
    </location>
</feature>
<feature type="transmembrane region" description="Helical" evidence="8">
    <location>
        <begin position="26"/>
        <end position="47"/>
    </location>
</feature>
<keyword evidence="7" id="KW-0813">Transport</keyword>
<feature type="transmembrane region" description="Helical" evidence="8">
    <location>
        <begin position="423"/>
        <end position="445"/>
    </location>
</feature>
<feature type="transmembrane region" description="Helical" evidence="8">
    <location>
        <begin position="466"/>
        <end position="487"/>
    </location>
</feature>
<organism evidence="10 11">
    <name type="scientific">Ruixingdingia sedimenti</name>
    <dbReference type="NCBI Taxonomy" id="3073604"/>
    <lineage>
        <taxon>Bacteria</taxon>
        <taxon>Pseudomonadati</taxon>
        <taxon>Pseudomonadota</taxon>
        <taxon>Alphaproteobacteria</taxon>
        <taxon>Rhodobacterales</taxon>
        <taxon>Paracoccaceae</taxon>
        <taxon>Ruixingdingia</taxon>
    </lineage>
</organism>
<dbReference type="PANTHER" id="PTHR33362">
    <property type="entry name" value="SIALIC ACID TRAP TRANSPORTER PERMEASE PROTEIN SIAT-RELATED"/>
    <property type="match status" value="1"/>
</dbReference>
<feature type="transmembrane region" description="Helical" evidence="8">
    <location>
        <begin position="372"/>
        <end position="391"/>
    </location>
</feature>
<keyword evidence="5 8" id="KW-1133">Transmembrane helix</keyword>
<comment type="function">
    <text evidence="7">Part of the tripartite ATP-independent periplasmic (TRAP) transport system.</text>
</comment>
<feature type="transmembrane region" description="Helical" evidence="8">
    <location>
        <begin position="398"/>
        <end position="417"/>
    </location>
</feature>
<dbReference type="Proteomes" id="UP001247754">
    <property type="component" value="Unassembled WGS sequence"/>
</dbReference>
<proteinExistence type="predicted"/>
<feature type="transmembrane region" description="Helical" evidence="8">
    <location>
        <begin position="343"/>
        <end position="366"/>
    </location>
</feature>
<evidence type="ECO:0000259" key="9">
    <source>
        <dbReference type="Pfam" id="PF06808"/>
    </source>
</evidence>
<keyword evidence="3 7" id="KW-0997">Cell inner membrane</keyword>
<dbReference type="RefSeq" id="WP_310458937.1">
    <property type="nucleotide sequence ID" value="NZ_JAVKPH010000034.1"/>
</dbReference>
<dbReference type="InterPro" id="IPR010656">
    <property type="entry name" value="DctM"/>
</dbReference>
<feature type="transmembrane region" description="Helical" evidence="8">
    <location>
        <begin position="59"/>
        <end position="85"/>
    </location>
</feature>
<keyword evidence="4 8" id="KW-0812">Transmembrane</keyword>
<keyword evidence="2" id="KW-1003">Cell membrane</keyword>
<feature type="transmembrane region" description="Helical" evidence="8">
    <location>
        <begin position="132"/>
        <end position="150"/>
    </location>
</feature>
<keyword evidence="11" id="KW-1185">Reference proteome</keyword>
<protein>
    <submittedName>
        <fullName evidence="10">TRAP transporter large permease</fullName>
    </submittedName>
</protein>
<evidence type="ECO:0000313" key="10">
    <source>
        <dbReference type="EMBL" id="MDR5654792.1"/>
    </source>
</evidence>
<sequence length="500" mass="52555">MAQNIDNSFAVAEPAASGRAAKSPWAGLPIAALLILAAFAFGAAFFLSIPREVKALMSLGLMFALMGLGMNVGLAMGLSGALGLYAMLGTKPVFVTLAQIPFTNIASPTFLVLPMFVFMGLMLWHSGITTKLYAAARILFCWLPGGLAATTNIAGAGLGAVSGSTIGNTYALGRIAIGEMLSFGYDKRLAVGSVLSAGTIAQLIPPSIMMVIYAGFAEIPVGPQLMAGMMPGLVLALAYVLSAVVIALVRPEWVGKGKKKADVDEPVMTAAEKFRVVLGAWPVPVLILIIAGGLAGGFLTVTECASVAAIGSALYCLAARGWKRFTHAAIDAAKGTLSATGSVLFLIVGAAIFSRLLAVTGAAQWLSTNMQALSGNIVLFVFTLIILYFILGMFMDSIAMILLTVPLILPVVMAAGYSDMWFGVFLVLMAEIGVLTPPVGMLVFIGYRMVMDPQINRGQKFTLRDVFEGAMIFVPLALGVVVLIAIFPELVTWLPERMVR</sequence>
<accession>A0ABU1FD28</accession>
<dbReference type="PANTHER" id="PTHR33362:SF5">
    <property type="entry name" value="C4-DICARBOXYLATE TRAP TRANSPORTER LARGE PERMEASE PROTEIN DCTM"/>
    <property type="match status" value="1"/>
</dbReference>
<dbReference type="Pfam" id="PF06808">
    <property type="entry name" value="DctM"/>
    <property type="match status" value="1"/>
</dbReference>
<feature type="transmembrane region" description="Helical" evidence="8">
    <location>
        <begin position="105"/>
        <end position="125"/>
    </location>
</feature>
<feature type="transmembrane region" description="Helical" evidence="8">
    <location>
        <begin position="228"/>
        <end position="249"/>
    </location>
</feature>
<evidence type="ECO:0000256" key="1">
    <source>
        <dbReference type="ARBA" id="ARBA00004429"/>
    </source>
</evidence>
<feature type="transmembrane region" description="Helical" evidence="8">
    <location>
        <begin position="276"/>
        <end position="299"/>
    </location>
</feature>
<comment type="caution">
    <text evidence="10">The sequence shown here is derived from an EMBL/GenBank/DDBJ whole genome shotgun (WGS) entry which is preliminary data.</text>
</comment>
<feature type="transmembrane region" description="Helical" evidence="8">
    <location>
        <begin position="189"/>
        <end position="216"/>
    </location>
</feature>
<evidence type="ECO:0000256" key="7">
    <source>
        <dbReference type="RuleBase" id="RU369079"/>
    </source>
</evidence>
<evidence type="ECO:0000256" key="4">
    <source>
        <dbReference type="ARBA" id="ARBA00022692"/>
    </source>
</evidence>
<evidence type="ECO:0000256" key="8">
    <source>
        <dbReference type="SAM" id="Phobius"/>
    </source>
</evidence>
<feature type="transmembrane region" description="Helical" evidence="8">
    <location>
        <begin position="156"/>
        <end position="177"/>
    </location>
</feature>
<gene>
    <name evidence="10" type="ORF">RGD00_19450</name>
</gene>
<evidence type="ECO:0000256" key="3">
    <source>
        <dbReference type="ARBA" id="ARBA00022519"/>
    </source>
</evidence>